<dbReference type="CDD" id="cd06583">
    <property type="entry name" value="PGRP"/>
    <property type="match status" value="1"/>
</dbReference>
<dbReference type="InterPro" id="IPR002502">
    <property type="entry name" value="Amidase_domain"/>
</dbReference>
<proteinExistence type="inferred from homology"/>
<organism evidence="4 5">
    <name type="scientific">Actinomadura livida</name>
    <dbReference type="NCBI Taxonomy" id="79909"/>
    <lineage>
        <taxon>Bacteria</taxon>
        <taxon>Bacillati</taxon>
        <taxon>Actinomycetota</taxon>
        <taxon>Actinomycetes</taxon>
        <taxon>Streptosporangiales</taxon>
        <taxon>Thermomonosporaceae</taxon>
        <taxon>Actinomadura</taxon>
    </lineage>
</organism>
<evidence type="ECO:0000259" key="2">
    <source>
        <dbReference type="SMART" id="SM00644"/>
    </source>
</evidence>
<gene>
    <name evidence="4" type="ORF">F4557_007363</name>
</gene>
<feature type="domain" description="N-acetylmuramoyl-L-alanine amidase" evidence="2">
    <location>
        <begin position="80"/>
        <end position="228"/>
    </location>
</feature>
<evidence type="ECO:0000313" key="5">
    <source>
        <dbReference type="Proteomes" id="UP000549343"/>
    </source>
</evidence>
<dbReference type="PROSITE" id="PS51318">
    <property type="entry name" value="TAT"/>
    <property type="match status" value="1"/>
</dbReference>
<dbReference type="InterPro" id="IPR015510">
    <property type="entry name" value="PGRP"/>
</dbReference>
<dbReference type="InterPro" id="IPR006619">
    <property type="entry name" value="PGRP_domain_met/bac"/>
</dbReference>
<dbReference type="PANTHER" id="PTHR11022">
    <property type="entry name" value="PEPTIDOGLYCAN RECOGNITION PROTEIN"/>
    <property type="match status" value="1"/>
</dbReference>
<feature type="domain" description="Peptidoglycan recognition protein family" evidence="3">
    <location>
        <begin position="68"/>
        <end position="222"/>
    </location>
</feature>
<dbReference type="PANTHER" id="PTHR11022:SF41">
    <property type="entry name" value="PEPTIDOGLYCAN-RECOGNITION PROTEIN LC-RELATED"/>
    <property type="match status" value="1"/>
</dbReference>
<dbReference type="SMART" id="SM00644">
    <property type="entry name" value="Ami_2"/>
    <property type="match status" value="1"/>
</dbReference>
<sequence length="271" mass="28789">MLHAHSGEGADGGQRCGPPITRRALIGGVVGAAGLLTVGASMQDGAMASEHPMGPRAAGLPPFRADAPQVYTRAQWNARSPKRAAEILDRPPDHIVVHHTASANSRDRSLGHAFDLSRQIQKWHMDGNGWNDSGQQLTISRGGIVMEGRNQSLAAIRARNLAVGAHVLHHNQHTIGIENEGTYTGAKVPRRLWNSLVEVCAWLCLAYNLEPAEAIVGHRDYNSTSCPGDVLYARLPELRRSVADRLNGSGGAKGSASGLVTSILPSFGGMG</sequence>
<evidence type="ECO:0000256" key="1">
    <source>
        <dbReference type="ARBA" id="ARBA00007553"/>
    </source>
</evidence>
<dbReference type="GO" id="GO:0009253">
    <property type="term" value="P:peptidoglycan catabolic process"/>
    <property type="evidence" value="ECO:0007669"/>
    <property type="project" value="InterPro"/>
</dbReference>
<dbReference type="GO" id="GO:0008745">
    <property type="term" value="F:N-acetylmuramoyl-L-alanine amidase activity"/>
    <property type="evidence" value="ECO:0007669"/>
    <property type="project" value="InterPro"/>
</dbReference>
<dbReference type="AlphaFoldDB" id="A0A7W7IKW3"/>
<reference evidence="4 5" key="1">
    <citation type="submission" date="2020-08" db="EMBL/GenBank/DDBJ databases">
        <title>Sequencing the genomes of 1000 actinobacteria strains.</title>
        <authorList>
            <person name="Klenk H.-P."/>
        </authorList>
    </citation>
    <scope>NUCLEOTIDE SEQUENCE [LARGE SCALE GENOMIC DNA]</scope>
    <source>
        <strain evidence="4 5">DSM 44772</strain>
    </source>
</reference>
<protein>
    <recommendedName>
        <fullName evidence="6">N-acetylmuramoyl-L-alanine amidase</fullName>
    </recommendedName>
</protein>
<evidence type="ECO:0008006" key="6">
    <source>
        <dbReference type="Google" id="ProtNLM"/>
    </source>
</evidence>
<evidence type="ECO:0000313" key="4">
    <source>
        <dbReference type="EMBL" id="MBB4778945.1"/>
    </source>
</evidence>
<dbReference type="Proteomes" id="UP000549343">
    <property type="component" value="Unassembled WGS sequence"/>
</dbReference>
<dbReference type="InterPro" id="IPR006311">
    <property type="entry name" value="TAT_signal"/>
</dbReference>
<dbReference type="EMBL" id="JACHMV010000001">
    <property type="protein sequence ID" value="MBB4778945.1"/>
    <property type="molecule type" value="Genomic_DNA"/>
</dbReference>
<dbReference type="SUPFAM" id="SSF55846">
    <property type="entry name" value="N-acetylmuramoyl-L-alanine amidase-like"/>
    <property type="match status" value="1"/>
</dbReference>
<dbReference type="SMART" id="SM00701">
    <property type="entry name" value="PGRP"/>
    <property type="match status" value="1"/>
</dbReference>
<dbReference type="RefSeq" id="WP_373293694.1">
    <property type="nucleotide sequence ID" value="NZ_BAAAHD010000012.1"/>
</dbReference>
<dbReference type="Gene3D" id="3.40.80.10">
    <property type="entry name" value="Peptidoglycan recognition protein-like"/>
    <property type="match status" value="1"/>
</dbReference>
<comment type="similarity">
    <text evidence="1">Belongs to the N-acetylmuramoyl-L-alanine amidase 2 family.</text>
</comment>
<evidence type="ECO:0000259" key="3">
    <source>
        <dbReference type="SMART" id="SM00701"/>
    </source>
</evidence>
<dbReference type="Pfam" id="PF01510">
    <property type="entry name" value="Amidase_2"/>
    <property type="match status" value="1"/>
</dbReference>
<name>A0A7W7IKW3_9ACTN</name>
<comment type="caution">
    <text evidence="4">The sequence shown here is derived from an EMBL/GenBank/DDBJ whole genome shotgun (WGS) entry which is preliminary data.</text>
</comment>
<accession>A0A7W7IKW3</accession>
<dbReference type="GO" id="GO:0008270">
    <property type="term" value="F:zinc ion binding"/>
    <property type="evidence" value="ECO:0007669"/>
    <property type="project" value="InterPro"/>
</dbReference>
<dbReference type="InterPro" id="IPR036505">
    <property type="entry name" value="Amidase/PGRP_sf"/>
</dbReference>